<dbReference type="EMBL" id="MU005570">
    <property type="protein sequence ID" value="KAF2691059.1"/>
    <property type="molecule type" value="Genomic_DNA"/>
</dbReference>
<dbReference type="AlphaFoldDB" id="A0A6G1JLM5"/>
<gene>
    <name evidence="2" type="ORF">K458DRAFT_66758</name>
</gene>
<protein>
    <submittedName>
        <fullName evidence="2">Uncharacterized protein</fullName>
    </submittedName>
</protein>
<evidence type="ECO:0000313" key="3">
    <source>
        <dbReference type="Proteomes" id="UP000799291"/>
    </source>
</evidence>
<feature type="region of interest" description="Disordered" evidence="1">
    <location>
        <begin position="17"/>
        <end position="64"/>
    </location>
</feature>
<keyword evidence="3" id="KW-1185">Reference proteome</keyword>
<evidence type="ECO:0000313" key="2">
    <source>
        <dbReference type="EMBL" id="KAF2691059.1"/>
    </source>
</evidence>
<accession>A0A6G1JLM5</accession>
<feature type="compositionally biased region" description="Basic residues" evidence="1">
    <location>
        <begin position="39"/>
        <end position="51"/>
    </location>
</feature>
<dbReference type="Proteomes" id="UP000799291">
    <property type="component" value="Unassembled WGS sequence"/>
</dbReference>
<feature type="compositionally biased region" description="Low complexity" evidence="1">
    <location>
        <begin position="27"/>
        <end position="38"/>
    </location>
</feature>
<proteinExistence type="predicted"/>
<sequence length="88" mass="9841">MKVISRRTTSRVQLRELRSFLEPSTPASPRIPIPSSARRALHNHPVPRRRPWPGQRQRCPVKKGSTLPRVRVSGAAPAPCLLSIPLHA</sequence>
<name>A0A6G1JLM5_9PLEO</name>
<reference evidence="2" key="1">
    <citation type="journal article" date="2020" name="Stud. Mycol.">
        <title>101 Dothideomycetes genomes: a test case for predicting lifestyles and emergence of pathogens.</title>
        <authorList>
            <person name="Haridas S."/>
            <person name="Albert R."/>
            <person name="Binder M."/>
            <person name="Bloem J."/>
            <person name="Labutti K."/>
            <person name="Salamov A."/>
            <person name="Andreopoulos B."/>
            <person name="Baker S."/>
            <person name="Barry K."/>
            <person name="Bills G."/>
            <person name="Bluhm B."/>
            <person name="Cannon C."/>
            <person name="Castanera R."/>
            <person name="Culley D."/>
            <person name="Daum C."/>
            <person name="Ezra D."/>
            <person name="Gonzalez J."/>
            <person name="Henrissat B."/>
            <person name="Kuo A."/>
            <person name="Liang C."/>
            <person name="Lipzen A."/>
            <person name="Lutzoni F."/>
            <person name="Magnuson J."/>
            <person name="Mondo S."/>
            <person name="Nolan M."/>
            <person name="Ohm R."/>
            <person name="Pangilinan J."/>
            <person name="Park H.-J."/>
            <person name="Ramirez L."/>
            <person name="Alfaro M."/>
            <person name="Sun H."/>
            <person name="Tritt A."/>
            <person name="Yoshinaga Y."/>
            <person name="Zwiers L.-H."/>
            <person name="Turgeon B."/>
            <person name="Goodwin S."/>
            <person name="Spatafora J."/>
            <person name="Crous P."/>
            <person name="Grigoriev I."/>
        </authorList>
    </citation>
    <scope>NUCLEOTIDE SEQUENCE</scope>
    <source>
        <strain evidence="2">CBS 122367</strain>
    </source>
</reference>
<evidence type="ECO:0000256" key="1">
    <source>
        <dbReference type="SAM" id="MobiDB-lite"/>
    </source>
</evidence>
<organism evidence="2 3">
    <name type="scientific">Lentithecium fluviatile CBS 122367</name>
    <dbReference type="NCBI Taxonomy" id="1168545"/>
    <lineage>
        <taxon>Eukaryota</taxon>
        <taxon>Fungi</taxon>
        <taxon>Dikarya</taxon>
        <taxon>Ascomycota</taxon>
        <taxon>Pezizomycotina</taxon>
        <taxon>Dothideomycetes</taxon>
        <taxon>Pleosporomycetidae</taxon>
        <taxon>Pleosporales</taxon>
        <taxon>Massarineae</taxon>
        <taxon>Lentitheciaceae</taxon>
        <taxon>Lentithecium</taxon>
    </lineage>
</organism>